<dbReference type="EMBL" id="GBXM01028784">
    <property type="protein sequence ID" value="JAH79793.1"/>
    <property type="molecule type" value="Transcribed_RNA"/>
</dbReference>
<sequence length="41" mass="4498">MVCGGLDIPQITPAFPDINNLAEPLPFIHRVCFNLPPRLAP</sequence>
<accession>A0A0E9VRA7</accession>
<reference evidence="1" key="1">
    <citation type="submission" date="2014-11" db="EMBL/GenBank/DDBJ databases">
        <authorList>
            <person name="Amaro Gonzalez C."/>
        </authorList>
    </citation>
    <scope>NUCLEOTIDE SEQUENCE</scope>
</reference>
<protein>
    <submittedName>
        <fullName evidence="1">Uncharacterized protein</fullName>
    </submittedName>
</protein>
<proteinExistence type="predicted"/>
<organism evidence="1">
    <name type="scientific">Anguilla anguilla</name>
    <name type="common">European freshwater eel</name>
    <name type="synonym">Muraena anguilla</name>
    <dbReference type="NCBI Taxonomy" id="7936"/>
    <lineage>
        <taxon>Eukaryota</taxon>
        <taxon>Metazoa</taxon>
        <taxon>Chordata</taxon>
        <taxon>Craniata</taxon>
        <taxon>Vertebrata</taxon>
        <taxon>Euteleostomi</taxon>
        <taxon>Actinopterygii</taxon>
        <taxon>Neopterygii</taxon>
        <taxon>Teleostei</taxon>
        <taxon>Anguilliformes</taxon>
        <taxon>Anguillidae</taxon>
        <taxon>Anguilla</taxon>
    </lineage>
</organism>
<name>A0A0E9VRA7_ANGAN</name>
<dbReference type="AlphaFoldDB" id="A0A0E9VRA7"/>
<reference evidence="1" key="2">
    <citation type="journal article" date="2015" name="Fish Shellfish Immunol.">
        <title>Early steps in the European eel (Anguilla anguilla)-Vibrio vulnificus interaction in the gills: Role of the RtxA13 toxin.</title>
        <authorList>
            <person name="Callol A."/>
            <person name="Pajuelo D."/>
            <person name="Ebbesson L."/>
            <person name="Teles M."/>
            <person name="MacKenzie S."/>
            <person name="Amaro C."/>
        </authorList>
    </citation>
    <scope>NUCLEOTIDE SEQUENCE</scope>
</reference>
<evidence type="ECO:0000313" key="1">
    <source>
        <dbReference type="EMBL" id="JAH79793.1"/>
    </source>
</evidence>